<feature type="transmembrane region" description="Helical" evidence="2">
    <location>
        <begin position="56"/>
        <end position="75"/>
    </location>
</feature>
<dbReference type="AlphaFoldDB" id="C6C1Y2"/>
<organism evidence="3 4">
    <name type="scientific">Maridesulfovibrio salexigens (strain ATCC 14822 / DSM 2638 / NCIMB 8403 / VKM B-1763)</name>
    <name type="common">Desulfovibrio salexigens</name>
    <dbReference type="NCBI Taxonomy" id="526222"/>
    <lineage>
        <taxon>Bacteria</taxon>
        <taxon>Pseudomonadati</taxon>
        <taxon>Thermodesulfobacteriota</taxon>
        <taxon>Desulfovibrionia</taxon>
        <taxon>Desulfovibrionales</taxon>
        <taxon>Desulfovibrionaceae</taxon>
        <taxon>Maridesulfovibrio</taxon>
    </lineage>
</organism>
<evidence type="ECO:0000313" key="4">
    <source>
        <dbReference type="Proteomes" id="UP000002601"/>
    </source>
</evidence>
<dbReference type="KEGG" id="dsa:Desal_1316"/>
<feature type="transmembrane region" description="Helical" evidence="2">
    <location>
        <begin position="23"/>
        <end position="44"/>
    </location>
</feature>
<dbReference type="HOGENOM" id="CLU_1056571_0_0_7"/>
<dbReference type="Proteomes" id="UP000002601">
    <property type="component" value="Chromosome"/>
</dbReference>
<gene>
    <name evidence="3" type="ordered locus">Desal_1316</name>
</gene>
<reference evidence="3 4" key="1">
    <citation type="submission" date="2009-06" db="EMBL/GenBank/DDBJ databases">
        <title>Complete sequence of Desulfovibrio salexigens DSM 2638.</title>
        <authorList>
            <consortium name="US DOE Joint Genome Institute"/>
            <person name="Lucas S."/>
            <person name="Copeland A."/>
            <person name="Lapidus A."/>
            <person name="Glavina del Rio T."/>
            <person name="Tice H."/>
            <person name="Bruce D."/>
            <person name="Goodwin L."/>
            <person name="Pitluck S."/>
            <person name="Munk A.C."/>
            <person name="Brettin T."/>
            <person name="Detter J.C."/>
            <person name="Han C."/>
            <person name="Tapia R."/>
            <person name="Larimer F."/>
            <person name="Land M."/>
            <person name="Hauser L."/>
            <person name="Kyrpides N."/>
            <person name="Anderson I."/>
            <person name="Wall J.D."/>
            <person name="Arkin A.P."/>
            <person name="Dehal P."/>
            <person name="Chivian D."/>
            <person name="Giles B."/>
            <person name="Hazen T.C."/>
        </authorList>
    </citation>
    <scope>NUCLEOTIDE SEQUENCE [LARGE SCALE GENOMIC DNA]</scope>
    <source>
        <strain evidence="4">ATCC 14822 / DSM 2638 / NCIMB 8403 / VKM B-1763</strain>
    </source>
</reference>
<dbReference type="OrthoDB" id="1524881at2"/>
<keyword evidence="1" id="KW-0175">Coiled coil</keyword>
<evidence type="ECO:0000256" key="2">
    <source>
        <dbReference type="SAM" id="Phobius"/>
    </source>
</evidence>
<name>C6C1Y2_MARSD</name>
<dbReference type="eggNOG" id="ENOG5032RIZ">
    <property type="taxonomic scope" value="Bacteria"/>
</dbReference>
<evidence type="ECO:0000256" key="1">
    <source>
        <dbReference type="SAM" id="Coils"/>
    </source>
</evidence>
<dbReference type="RefSeq" id="WP_015851196.1">
    <property type="nucleotide sequence ID" value="NC_012881.1"/>
</dbReference>
<keyword evidence="4" id="KW-1185">Reference proteome</keyword>
<protein>
    <submittedName>
        <fullName evidence="3">Uncharacterized protein</fullName>
    </submittedName>
</protein>
<proteinExistence type="predicted"/>
<keyword evidence="2" id="KW-1133">Transmembrane helix</keyword>
<sequence>MTQVDNDAREEKSRTSGIKTANLWDWVKCICTVIFVGVCGFKILTVKTDLTVDFPTLLSLILAFFSILISALFYFKATESSNLFYDNTYKFTKDISQLLAKIESGFGEKLQNINDSNNRMQEQVLEQLLQQQASKSKELGEKEEEVEKNRSERDNLINELTEKAKLSEEEKDEYIAKFNQKDEEVSRLQNEIKKLKNGIKADSEELSFEELTELLAKESFRNRLARKMMTNTILPTNATRAGGLLSESWKDYAKSKKDDSSED</sequence>
<feature type="coiled-coil region" evidence="1">
    <location>
        <begin position="125"/>
        <end position="205"/>
    </location>
</feature>
<keyword evidence="2" id="KW-0812">Transmembrane</keyword>
<evidence type="ECO:0000313" key="3">
    <source>
        <dbReference type="EMBL" id="ACS79378.1"/>
    </source>
</evidence>
<dbReference type="EMBL" id="CP001649">
    <property type="protein sequence ID" value="ACS79378.1"/>
    <property type="molecule type" value="Genomic_DNA"/>
</dbReference>
<accession>C6C1Y2</accession>
<keyword evidence="2" id="KW-0472">Membrane</keyword>